<evidence type="ECO:0000313" key="2">
    <source>
        <dbReference type="Proteomes" id="UP000269945"/>
    </source>
</evidence>
<keyword evidence="2" id="KW-1185">Reference proteome</keyword>
<protein>
    <submittedName>
        <fullName evidence="1">Uncharacterized protein</fullName>
    </submittedName>
</protein>
<proteinExistence type="predicted"/>
<dbReference type="AlphaFoldDB" id="A0A9X9LPJ9"/>
<organism evidence="1 2">
    <name type="scientific">Gulo gulo</name>
    <name type="common">Wolverine</name>
    <name type="synonym">Gluton</name>
    <dbReference type="NCBI Taxonomy" id="48420"/>
    <lineage>
        <taxon>Eukaryota</taxon>
        <taxon>Metazoa</taxon>
        <taxon>Chordata</taxon>
        <taxon>Craniata</taxon>
        <taxon>Vertebrata</taxon>
        <taxon>Euteleostomi</taxon>
        <taxon>Mammalia</taxon>
        <taxon>Eutheria</taxon>
        <taxon>Laurasiatheria</taxon>
        <taxon>Carnivora</taxon>
        <taxon>Caniformia</taxon>
        <taxon>Musteloidea</taxon>
        <taxon>Mustelidae</taxon>
        <taxon>Guloninae</taxon>
        <taxon>Gulo</taxon>
    </lineage>
</organism>
<evidence type="ECO:0000313" key="1">
    <source>
        <dbReference type="EMBL" id="VCW78631.1"/>
    </source>
</evidence>
<comment type="caution">
    <text evidence="1">The sequence shown here is derived from an EMBL/GenBank/DDBJ whole genome shotgun (WGS) entry which is preliminary data.</text>
</comment>
<dbReference type="EMBL" id="CYRY02010423">
    <property type="protein sequence ID" value="VCW78631.1"/>
    <property type="molecule type" value="Genomic_DNA"/>
</dbReference>
<accession>A0A9X9LPJ9</accession>
<sequence>MAWNPVFLMLFSHCGCRDRSQMLTQQPSLSASSETTNRLTCTLPSGLSAGSCYYTGSKRSQGAFPGICCTTTKTQITIRALGSPDTSLDPKKLQPVQDFCLSLSCS</sequence>
<dbReference type="Proteomes" id="UP000269945">
    <property type="component" value="Unassembled WGS sequence"/>
</dbReference>
<gene>
    <name evidence="1" type="ORF">BN2614_LOCUS1</name>
</gene>
<name>A0A9X9LPJ9_GULGU</name>
<reference evidence="1 2" key="1">
    <citation type="submission" date="2018-10" db="EMBL/GenBank/DDBJ databases">
        <authorList>
            <person name="Ekblom R."/>
            <person name="Jareborg N."/>
        </authorList>
    </citation>
    <scope>NUCLEOTIDE SEQUENCE [LARGE SCALE GENOMIC DNA]</scope>
    <source>
        <tissue evidence="1">Muscle</tissue>
    </source>
</reference>